<dbReference type="InterPro" id="IPR000873">
    <property type="entry name" value="AMP-dep_synth/lig_dom"/>
</dbReference>
<feature type="domain" description="AMP-dependent synthetase/ligase" evidence="3">
    <location>
        <begin position="76"/>
        <end position="388"/>
    </location>
</feature>
<dbReference type="PROSITE" id="PS00455">
    <property type="entry name" value="AMP_BINDING"/>
    <property type="match status" value="1"/>
</dbReference>
<feature type="transmembrane region" description="Helical" evidence="2">
    <location>
        <begin position="75"/>
        <end position="97"/>
    </location>
</feature>
<reference evidence="5 6" key="1">
    <citation type="journal article" date="2013" name="PLoS ONE">
        <title>Genomic and secretomic analyses reveal unique features of the lignocellulolytic enzyme system of Penicillium decumbens.</title>
        <authorList>
            <person name="Liu G."/>
            <person name="Zhang L."/>
            <person name="Wei X."/>
            <person name="Zou G."/>
            <person name="Qin Y."/>
            <person name="Ma L."/>
            <person name="Li J."/>
            <person name="Zheng H."/>
            <person name="Wang S."/>
            <person name="Wang C."/>
            <person name="Xun L."/>
            <person name="Zhao G.-P."/>
            <person name="Zhou Z."/>
            <person name="Qu Y."/>
        </authorList>
    </citation>
    <scope>NUCLEOTIDE SEQUENCE [LARGE SCALE GENOMIC DNA]</scope>
    <source>
        <strain evidence="6">114-2 / CGMCC 5302</strain>
    </source>
</reference>
<keyword evidence="2" id="KW-0472">Membrane</keyword>
<gene>
    <name evidence="5" type="ORF">PDE_04105</name>
</gene>
<dbReference type="PANTHER" id="PTHR43201:SF8">
    <property type="entry name" value="ACYL-COA SYNTHETASE FAMILY MEMBER 3"/>
    <property type="match status" value="1"/>
</dbReference>
<dbReference type="CDD" id="cd04433">
    <property type="entry name" value="AFD_class_I"/>
    <property type="match status" value="1"/>
</dbReference>
<name>S7ZKE4_PENO1</name>
<comment type="similarity">
    <text evidence="1">Belongs to the ATP-dependent AMP-binding enzyme family.</text>
</comment>
<dbReference type="GO" id="GO:0006631">
    <property type="term" value="P:fatty acid metabolic process"/>
    <property type="evidence" value="ECO:0007669"/>
    <property type="project" value="TreeGrafter"/>
</dbReference>
<evidence type="ECO:0000256" key="1">
    <source>
        <dbReference type="ARBA" id="ARBA00006432"/>
    </source>
</evidence>
<sequence length="580" mass="64660">MSGTTLLKVPQGLFFDYIFHRWQTRSKTLLIRDVPNSKEANVERFLFDVITVKEKIYYQLDDIARQRLKEPDVDVFVAVLADAGYSFTVLLFALYALGATTVPLSPTVLPEEGCYIMHLCNASLLATVPRMVKNAEAIAELTSTRIFSFDMMLSELPVNLRFTLQSEGTPIESSKGFVLLQTSGTTGLPKGVLHTRRAVEIGISKRAESLRTSEDDIMLHTSPVHWAAGFSYCVAGVISGACIEFCRAVFSLDWLTQRLQKGDVRSMILPPNVLDALAEKVSMAQRTWPLSQSRALLHGIDSMRMIFTGGMRVHSSTQATWEKLRGGRPLVVVYAMTETLAAVSMQRHETVAEREPDCCGSIMPYIDAKISDTGEICIKGPVMFKKYLSWDSTIMHGAFDSEGYYKTGDIGRIKNGLLFVLGRASYDVIRFRGWKIYAPEVEDGLEKHPLIARAIVVGVPDRQAGHRVGALLVMKDPESYRPSKQDHWDLSPNLNLSSLQRWLALEQRLSVYKLPTLLRLVRAADTVPTTTSGKVQKPEIVHSFFSNSDLASGQVEFGDFLAKGGEEHPKPFDWAGIQDD</sequence>
<dbReference type="eggNOG" id="KOG1176">
    <property type="taxonomic scope" value="Eukaryota"/>
</dbReference>
<evidence type="ECO:0000259" key="4">
    <source>
        <dbReference type="Pfam" id="PF13193"/>
    </source>
</evidence>
<dbReference type="Gene3D" id="3.40.50.12780">
    <property type="entry name" value="N-terminal domain of ligase-like"/>
    <property type="match status" value="1"/>
</dbReference>
<dbReference type="InterPro" id="IPR025110">
    <property type="entry name" value="AMP-bd_C"/>
</dbReference>
<dbReference type="Pfam" id="PF00501">
    <property type="entry name" value="AMP-binding"/>
    <property type="match status" value="1"/>
</dbReference>
<keyword evidence="2" id="KW-1133">Transmembrane helix</keyword>
<dbReference type="AlphaFoldDB" id="S7ZKE4"/>
<evidence type="ECO:0000313" key="5">
    <source>
        <dbReference type="EMBL" id="EPS29156.1"/>
    </source>
</evidence>
<keyword evidence="6" id="KW-1185">Reference proteome</keyword>
<dbReference type="HOGENOM" id="CLU_000022_59_11_1"/>
<proteinExistence type="inferred from homology"/>
<accession>S7ZKE4</accession>
<dbReference type="GO" id="GO:0031956">
    <property type="term" value="F:medium-chain fatty acid-CoA ligase activity"/>
    <property type="evidence" value="ECO:0007669"/>
    <property type="project" value="TreeGrafter"/>
</dbReference>
<dbReference type="PANTHER" id="PTHR43201">
    <property type="entry name" value="ACYL-COA SYNTHETASE"/>
    <property type="match status" value="1"/>
</dbReference>
<evidence type="ECO:0000259" key="3">
    <source>
        <dbReference type="Pfam" id="PF00501"/>
    </source>
</evidence>
<feature type="domain" description="AMP-binding enzyme C-terminal" evidence="4">
    <location>
        <begin position="440"/>
        <end position="534"/>
    </location>
</feature>
<dbReference type="Gene3D" id="3.30.300.30">
    <property type="match status" value="1"/>
</dbReference>
<evidence type="ECO:0000256" key="2">
    <source>
        <dbReference type="SAM" id="Phobius"/>
    </source>
</evidence>
<evidence type="ECO:0000313" key="6">
    <source>
        <dbReference type="Proteomes" id="UP000019376"/>
    </source>
</evidence>
<dbReference type="Proteomes" id="UP000019376">
    <property type="component" value="Unassembled WGS sequence"/>
</dbReference>
<protein>
    <recommendedName>
        <fullName evidence="7">AMP-dependent synthetase/ligase domain-containing protein</fullName>
    </recommendedName>
</protein>
<organism evidence="5 6">
    <name type="scientific">Penicillium oxalicum (strain 114-2 / CGMCC 5302)</name>
    <name type="common">Penicillium decumbens</name>
    <dbReference type="NCBI Taxonomy" id="933388"/>
    <lineage>
        <taxon>Eukaryota</taxon>
        <taxon>Fungi</taxon>
        <taxon>Dikarya</taxon>
        <taxon>Ascomycota</taxon>
        <taxon>Pezizomycotina</taxon>
        <taxon>Eurotiomycetes</taxon>
        <taxon>Eurotiomycetidae</taxon>
        <taxon>Eurotiales</taxon>
        <taxon>Aspergillaceae</taxon>
        <taxon>Penicillium</taxon>
    </lineage>
</organism>
<evidence type="ECO:0008006" key="7">
    <source>
        <dbReference type="Google" id="ProtNLM"/>
    </source>
</evidence>
<dbReference type="STRING" id="933388.S7ZKE4"/>
<dbReference type="OrthoDB" id="6614653at2759"/>
<dbReference type="EMBL" id="KB644411">
    <property type="protein sequence ID" value="EPS29156.1"/>
    <property type="molecule type" value="Genomic_DNA"/>
</dbReference>
<dbReference type="SUPFAM" id="SSF56801">
    <property type="entry name" value="Acetyl-CoA synthetase-like"/>
    <property type="match status" value="1"/>
</dbReference>
<keyword evidence="2" id="KW-0812">Transmembrane</keyword>
<dbReference type="InterPro" id="IPR045851">
    <property type="entry name" value="AMP-bd_C_sf"/>
</dbReference>
<dbReference type="InterPro" id="IPR020845">
    <property type="entry name" value="AMP-binding_CS"/>
</dbReference>
<dbReference type="PhylomeDB" id="S7ZKE4"/>
<dbReference type="Pfam" id="PF13193">
    <property type="entry name" value="AMP-binding_C"/>
    <property type="match status" value="1"/>
</dbReference>
<dbReference type="InterPro" id="IPR042099">
    <property type="entry name" value="ANL_N_sf"/>
</dbReference>